<dbReference type="PIRSF" id="PIRSF033101">
    <property type="entry name" value="UCP033101"/>
    <property type="match status" value="1"/>
</dbReference>
<feature type="transmembrane region" description="Helical" evidence="1">
    <location>
        <begin position="169"/>
        <end position="193"/>
    </location>
</feature>
<evidence type="ECO:0000256" key="1">
    <source>
        <dbReference type="SAM" id="Phobius"/>
    </source>
</evidence>
<feature type="transmembrane region" description="Helical" evidence="1">
    <location>
        <begin position="76"/>
        <end position="101"/>
    </location>
</feature>
<gene>
    <name evidence="2" type="ORF">DES36_10155</name>
</gene>
<keyword evidence="1" id="KW-0812">Transmembrane</keyword>
<protein>
    <submittedName>
        <fullName evidence="2">Putative membrane protein YhfC</fullName>
    </submittedName>
</protein>
<dbReference type="RefSeq" id="WP_113919218.1">
    <property type="nucleotide sequence ID" value="NZ_QNRX01000001.1"/>
</dbReference>
<feature type="transmembrane region" description="Helical" evidence="1">
    <location>
        <begin position="34"/>
        <end position="56"/>
    </location>
</feature>
<evidence type="ECO:0000313" key="3">
    <source>
        <dbReference type="Proteomes" id="UP000253490"/>
    </source>
</evidence>
<feature type="transmembrane region" description="Helical" evidence="1">
    <location>
        <begin position="6"/>
        <end position="27"/>
    </location>
</feature>
<keyword evidence="3" id="KW-1185">Reference proteome</keyword>
<reference evidence="2 3" key="1">
    <citation type="submission" date="2018-06" db="EMBL/GenBank/DDBJ databases">
        <title>Genomic Encyclopedia of Type Strains, Phase IV (KMG-IV): sequencing the most valuable type-strain genomes for metagenomic binning, comparative biology and taxonomic classification.</title>
        <authorList>
            <person name="Goeker M."/>
        </authorList>
    </citation>
    <scope>NUCLEOTIDE SEQUENCE [LARGE SCALE GENOMIC DNA]</scope>
    <source>
        <strain evidence="2 3">DSM 22112</strain>
    </source>
</reference>
<accession>A0A366IHL7</accession>
<proteinExistence type="predicted"/>
<name>A0A366IHL7_9FIRM</name>
<dbReference type="OrthoDB" id="9807167at2"/>
<sequence>MGGLSLFFIALTALISIGFPIVMIIYFKRNYNASLLYLVVGALVFTIFQLLIRIPLLNWLGGQFWFYTYIVQNEKLYIVILALTAGIFEEIGRYVAFKFLLVDKREWENGVIFGIGHGGVESIILVGVNYLAFILISLHLNFGLFENIVGLLPNIDTVTPLLQETAPTLYLLAGMERLFTIIIHIGLSLLVLGSVRVGKVTGLIVAIGLHTLLNVSILLISSNIWIVEGIIGIGAILSIIYIHRKKSLWKFVI</sequence>
<dbReference type="Pfam" id="PF10086">
    <property type="entry name" value="YhfC"/>
    <property type="match status" value="1"/>
</dbReference>
<dbReference type="AlphaFoldDB" id="A0A366IHL7"/>
<feature type="transmembrane region" description="Helical" evidence="1">
    <location>
        <begin position="224"/>
        <end position="242"/>
    </location>
</feature>
<dbReference type="EMBL" id="QNRX01000001">
    <property type="protein sequence ID" value="RBP70004.1"/>
    <property type="molecule type" value="Genomic_DNA"/>
</dbReference>
<feature type="transmembrane region" description="Helical" evidence="1">
    <location>
        <begin position="200"/>
        <end position="218"/>
    </location>
</feature>
<keyword evidence="1" id="KW-1133">Transmembrane helix</keyword>
<keyword evidence="1" id="KW-0472">Membrane</keyword>
<comment type="caution">
    <text evidence="2">The sequence shown here is derived from an EMBL/GenBank/DDBJ whole genome shotgun (WGS) entry which is preliminary data.</text>
</comment>
<dbReference type="InterPro" id="IPR011397">
    <property type="entry name" value="YhfC"/>
</dbReference>
<evidence type="ECO:0000313" key="2">
    <source>
        <dbReference type="EMBL" id="RBP70004.1"/>
    </source>
</evidence>
<dbReference type="Proteomes" id="UP000253490">
    <property type="component" value="Unassembled WGS sequence"/>
</dbReference>
<organism evidence="2 3">
    <name type="scientific">Alkalibaculum bacchi</name>
    <dbReference type="NCBI Taxonomy" id="645887"/>
    <lineage>
        <taxon>Bacteria</taxon>
        <taxon>Bacillati</taxon>
        <taxon>Bacillota</taxon>
        <taxon>Clostridia</taxon>
        <taxon>Eubacteriales</taxon>
        <taxon>Eubacteriaceae</taxon>
        <taxon>Alkalibaculum</taxon>
    </lineage>
</organism>